<evidence type="ECO:0000313" key="4">
    <source>
        <dbReference type="Proteomes" id="UP001168990"/>
    </source>
</evidence>
<evidence type="ECO:0000259" key="2">
    <source>
        <dbReference type="Pfam" id="PF16071"/>
    </source>
</evidence>
<comment type="caution">
    <text evidence="3">The sequence shown here is derived from an EMBL/GenBank/DDBJ whole genome shotgun (WGS) entry which is preliminary data.</text>
</comment>
<sequence length="404" mass="46257">MQARKCCLHCPGTWASSQKREEHDCNLPTYIKGNLKLSSMKKYILGEAERSNRLRGTPVKMPPSRRNSCYDRFAIAKKFHSENLQHQPLPDKIDDNVFRNVKSTPQRFNKTSLNRVKSSGDLIPTRRLPIKNCHKLHADIQYAPALGCKTPATNMDLAICWETPPDPCYEPPWPAHIDGSNDYPAPAIFTRVQHENEQGMTYKSPMERFEAKFCNVKNRCDCNQVNTQNQSHTCHQTDNDNGDNEEGLPISDDVLSEHKSTESKKSRSSIDLCQNLDAIHISEDHRLIKSGYLSNPAKRQPAVHLRNCSPSECRGDRTKRFRSRSIHSAPVNTEKKNNGLPLKAIVPRPRTPYAKRDYCIDTLTPPFNIIEGCRDADYPEHWRLTSVYQQSYRNPRKRIGPIIN</sequence>
<feature type="domain" description="DUF4812" evidence="2">
    <location>
        <begin position="346"/>
        <end position="403"/>
    </location>
</feature>
<dbReference type="EMBL" id="JAQQBS010000002">
    <property type="protein sequence ID" value="KAK0172606.1"/>
    <property type="molecule type" value="Genomic_DNA"/>
</dbReference>
<accession>A0AA39FNG2</accession>
<dbReference type="AlphaFoldDB" id="A0AA39FNG2"/>
<reference evidence="3" key="2">
    <citation type="submission" date="2023-03" db="EMBL/GenBank/DDBJ databases">
        <authorList>
            <person name="Inwood S.N."/>
            <person name="Skelly J.G."/>
            <person name="Guhlin J."/>
            <person name="Harrop T.W.R."/>
            <person name="Goldson S.G."/>
            <person name="Dearden P.K."/>
        </authorList>
    </citation>
    <scope>NUCLEOTIDE SEQUENCE</scope>
    <source>
        <strain evidence="3">Irish</strain>
        <tissue evidence="3">Whole body</tissue>
    </source>
</reference>
<proteinExistence type="predicted"/>
<keyword evidence="4" id="KW-1185">Reference proteome</keyword>
<dbReference type="Pfam" id="PF16071">
    <property type="entry name" value="DUF4812"/>
    <property type="match status" value="1"/>
</dbReference>
<reference evidence="3" key="1">
    <citation type="journal article" date="2023" name="bioRxiv">
        <title>Scaffold-level genome assemblies of two parasitoid biocontrol wasps reveal the parthenogenesis mechanism and an associated novel virus.</title>
        <authorList>
            <person name="Inwood S."/>
            <person name="Skelly J."/>
            <person name="Guhlin J."/>
            <person name="Harrop T."/>
            <person name="Goldson S."/>
            <person name="Dearden P."/>
        </authorList>
    </citation>
    <scope>NUCLEOTIDE SEQUENCE</scope>
    <source>
        <strain evidence="3">Irish</strain>
        <tissue evidence="3">Whole body</tissue>
    </source>
</reference>
<protein>
    <recommendedName>
        <fullName evidence="2">DUF4812 domain-containing protein</fullName>
    </recommendedName>
</protein>
<dbReference type="InterPro" id="IPR032084">
    <property type="entry name" value="DUF4812"/>
</dbReference>
<feature type="region of interest" description="Disordered" evidence="1">
    <location>
        <begin position="230"/>
        <end position="251"/>
    </location>
</feature>
<dbReference type="Proteomes" id="UP001168990">
    <property type="component" value="Unassembled WGS sequence"/>
</dbReference>
<evidence type="ECO:0000313" key="3">
    <source>
        <dbReference type="EMBL" id="KAK0172606.1"/>
    </source>
</evidence>
<organism evidence="3 4">
    <name type="scientific">Microctonus aethiopoides</name>
    <dbReference type="NCBI Taxonomy" id="144406"/>
    <lineage>
        <taxon>Eukaryota</taxon>
        <taxon>Metazoa</taxon>
        <taxon>Ecdysozoa</taxon>
        <taxon>Arthropoda</taxon>
        <taxon>Hexapoda</taxon>
        <taxon>Insecta</taxon>
        <taxon>Pterygota</taxon>
        <taxon>Neoptera</taxon>
        <taxon>Endopterygota</taxon>
        <taxon>Hymenoptera</taxon>
        <taxon>Apocrita</taxon>
        <taxon>Ichneumonoidea</taxon>
        <taxon>Braconidae</taxon>
        <taxon>Euphorinae</taxon>
        <taxon>Microctonus</taxon>
    </lineage>
</organism>
<evidence type="ECO:0000256" key="1">
    <source>
        <dbReference type="SAM" id="MobiDB-lite"/>
    </source>
</evidence>
<gene>
    <name evidence="3" type="ORF">PV328_005904</name>
</gene>
<name>A0AA39FNG2_9HYME</name>